<gene>
    <name evidence="1" type="ORF">GCM10010191_35350</name>
</gene>
<sequence>MTSPPSHGASVFPTLMVEVTMAPAKVRTSPKCANTRTLTAGLVARPNPPSKGTSAMTTTG</sequence>
<comment type="caution">
    <text evidence="1">The sequence shown here is derived from an EMBL/GenBank/DDBJ whole genome shotgun (WGS) entry which is preliminary data.</text>
</comment>
<reference evidence="1 2" key="1">
    <citation type="journal article" date="2019" name="Int. J. Syst. Evol. Microbiol.">
        <title>The Global Catalogue of Microorganisms (GCM) 10K type strain sequencing project: providing services to taxonomists for standard genome sequencing and annotation.</title>
        <authorList>
            <consortium name="The Broad Institute Genomics Platform"/>
            <consortium name="The Broad Institute Genome Sequencing Center for Infectious Disease"/>
            <person name="Wu L."/>
            <person name="Ma J."/>
        </authorList>
    </citation>
    <scope>NUCLEOTIDE SEQUENCE [LARGE SCALE GENOMIC DNA]</scope>
    <source>
        <strain evidence="1 2">JCM 3325</strain>
    </source>
</reference>
<evidence type="ECO:0000313" key="2">
    <source>
        <dbReference type="Proteomes" id="UP001501231"/>
    </source>
</evidence>
<dbReference type="Proteomes" id="UP001501231">
    <property type="component" value="Unassembled WGS sequence"/>
</dbReference>
<dbReference type="EMBL" id="BAAARW010000012">
    <property type="protein sequence ID" value="GAA2420924.1"/>
    <property type="molecule type" value="Genomic_DNA"/>
</dbReference>
<name>A0ABN3J2R1_9ACTN</name>
<keyword evidence="2" id="KW-1185">Reference proteome</keyword>
<organism evidence="1 2">
    <name type="scientific">Actinomadura vinacea</name>
    <dbReference type="NCBI Taxonomy" id="115336"/>
    <lineage>
        <taxon>Bacteria</taxon>
        <taxon>Bacillati</taxon>
        <taxon>Actinomycetota</taxon>
        <taxon>Actinomycetes</taxon>
        <taxon>Streptosporangiales</taxon>
        <taxon>Thermomonosporaceae</taxon>
        <taxon>Actinomadura</taxon>
    </lineage>
</organism>
<protein>
    <submittedName>
        <fullName evidence="1">Uncharacterized protein</fullName>
    </submittedName>
</protein>
<proteinExistence type="predicted"/>
<accession>A0ABN3J2R1</accession>
<evidence type="ECO:0000313" key="1">
    <source>
        <dbReference type="EMBL" id="GAA2420924.1"/>
    </source>
</evidence>